<feature type="region of interest" description="Disordered" evidence="11">
    <location>
        <begin position="1"/>
        <end position="40"/>
    </location>
</feature>
<comment type="catalytic activity">
    <reaction evidence="8">
        <text>L-threonyl-[protein] + ATP = O-phospho-L-threonyl-[protein] + ADP + H(+)</text>
        <dbReference type="Rhea" id="RHEA:46608"/>
        <dbReference type="Rhea" id="RHEA-COMP:11060"/>
        <dbReference type="Rhea" id="RHEA-COMP:11605"/>
        <dbReference type="ChEBI" id="CHEBI:15378"/>
        <dbReference type="ChEBI" id="CHEBI:30013"/>
        <dbReference type="ChEBI" id="CHEBI:30616"/>
        <dbReference type="ChEBI" id="CHEBI:61977"/>
        <dbReference type="ChEBI" id="CHEBI:456216"/>
        <dbReference type="EC" id="2.7.11.25"/>
    </reaction>
</comment>
<dbReference type="GO" id="GO:1902065">
    <property type="term" value="P:response to L-glutamate"/>
    <property type="evidence" value="ECO:0007669"/>
    <property type="project" value="UniProtKB-ARBA"/>
</dbReference>
<comment type="similarity">
    <text evidence="1">Belongs to the protein kinase superfamily. STE Ser/Thr protein kinase family. MAP kinase kinase kinase subfamily.</text>
</comment>
<comment type="caution">
    <text evidence="13">The sequence shown here is derived from an EMBL/GenBank/DDBJ whole genome shotgun (WGS) entry which is preliminary data.</text>
</comment>
<evidence type="ECO:0000256" key="3">
    <source>
        <dbReference type="ARBA" id="ARBA00022527"/>
    </source>
</evidence>
<dbReference type="GO" id="GO:0005737">
    <property type="term" value="C:cytoplasm"/>
    <property type="evidence" value="ECO:0007669"/>
    <property type="project" value="TreeGrafter"/>
</dbReference>
<comment type="catalytic activity">
    <reaction evidence="9">
        <text>L-seryl-[protein] + ATP = O-phospho-L-seryl-[protein] + ADP + H(+)</text>
        <dbReference type="Rhea" id="RHEA:17989"/>
        <dbReference type="Rhea" id="RHEA-COMP:9863"/>
        <dbReference type="Rhea" id="RHEA-COMP:11604"/>
        <dbReference type="ChEBI" id="CHEBI:15378"/>
        <dbReference type="ChEBI" id="CHEBI:29999"/>
        <dbReference type="ChEBI" id="CHEBI:30616"/>
        <dbReference type="ChEBI" id="CHEBI:83421"/>
        <dbReference type="ChEBI" id="CHEBI:456216"/>
        <dbReference type="EC" id="2.7.11.25"/>
    </reaction>
</comment>
<dbReference type="InterPro" id="IPR050538">
    <property type="entry name" value="MAP_kinase_kinase_kinase"/>
</dbReference>
<reference evidence="13" key="1">
    <citation type="submission" date="2021-08" db="EMBL/GenBank/DDBJ databases">
        <title>WGS assembly of Ceratopteris richardii.</title>
        <authorList>
            <person name="Marchant D.B."/>
            <person name="Chen G."/>
            <person name="Jenkins J."/>
            <person name="Shu S."/>
            <person name="Leebens-Mack J."/>
            <person name="Grimwood J."/>
            <person name="Schmutz J."/>
            <person name="Soltis P."/>
            <person name="Soltis D."/>
            <person name="Chen Z.-H."/>
        </authorList>
    </citation>
    <scope>NUCLEOTIDE SEQUENCE</scope>
    <source>
        <strain evidence="13">Whitten #5841</strain>
        <tissue evidence="13">Leaf</tissue>
    </source>
</reference>
<evidence type="ECO:0000256" key="7">
    <source>
        <dbReference type="ARBA" id="ARBA00022840"/>
    </source>
</evidence>
<feature type="region of interest" description="Disordered" evidence="11">
    <location>
        <begin position="139"/>
        <end position="183"/>
    </location>
</feature>
<dbReference type="OrthoDB" id="266718at2759"/>
<dbReference type="EC" id="2.7.11.25" evidence="2"/>
<feature type="compositionally biased region" description="Low complexity" evidence="11">
    <location>
        <begin position="299"/>
        <end position="308"/>
    </location>
</feature>
<evidence type="ECO:0000256" key="8">
    <source>
        <dbReference type="ARBA" id="ARBA00047559"/>
    </source>
</evidence>
<dbReference type="FunFam" id="1.10.510.10:FF:000359">
    <property type="entry name" value="Mitogen-activated protein kinase 1, putative, expressed"/>
    <property type="match status" value="1"/>
</dbReference>
<dbReference type="PANTHER" id="PTHR48016">
    <property type="entry name" value="MAP KINASE KINASE KINASE SSK2-RELATED-RELATED"/>
    <property type="match status" value="1"/>
</dbReference>
<protein>
    <recommendedName>
        <fullName evidence="2">mitogen-activated protein kinase kinase kinase</fullName>
        <ecNumber evidence="2">2.7.11.25</ecNumber>
    </recommendedName>
</protein>
<dbReference type="InterPro" id="IPR017441">
    <property type="entry name" value="Protein_kinase_ATP_BS"/>
</dbReference>
<dbReference type="PROSITE" id="PS50011">
    <property type="entry name" value="PROTEIN_KINASE_DOM"/>
    <property type="match status" value="1"/>
</dbReference>
<dbReference type="Gene3D" id="1.10.510.10">
    <property type="entry name" value="Transferase(Phosphotransferase) domain 1"/>
    <property type="match status" value="1"/>
</dbReference>
<feature type="binding site" evidence="10">
    <location>
        <position position="389"/>
    </location>
    <ligand>
        <name>ATP</name>
        <dbReference type="ChEBI" id="CHEBI:30616"/>
    </ligand>
</feature>
<keyword evidence="7 10" id="KW-0067">ATP-binding</keyword>
<dbReference type="GO" id="GO:0005524">
    <property type="term" value="F:ATP binding"/>
    <property type="evidence" value="ECO:0007669"/>
    <property type="project" value="UniProtKB-UniRule"/>
</dbReference>
<evidence type="ECO:0000256" key="11">
    <source>
        <dbReference type="SAM" id="MobiDB-lite"/>
    </source>
</evidence>
<dbReference type="InterPro" id="IPR011009">
    <property type="entry name" value="Kinase-like_dom_sf"/>
</dbReference>
<feature type="compositionally biased region" description="Basic and acidic residues" evidence="11">
    <location>
        <begin position="9"/>
        <end position="25"/>
    </location>
</feature>
<name>A0A8T2RV53_CERRI</name>
<dbReference type="EMBL" id="CM035429">
    <property type="protein sequence ID" value="KAH7300429.1"/>
    <property type="molecule type" value="Genomic_DNA"/>
</dbReference>
<keyword evidence="3" id="KW-0723">Serine/threonine-protein kinase</keyword>
<evidence type="ECO:0000256" key="4">
    <source>
        <dbReference type="ARBA" id="ARBA00022679"/>
    </source>
</evidence>
<evidence type="ECO:0000259" key="12">
    <source>
        <dbReference type="PROSITE" id="PS50011"/>
    </source>
</evidence>
<keyword evidence="5 10" id="KW-0547">Nucleotide-binding</keyword>
<feature type="compositionally biased region" description="Low complexity" evidence="11">
    <location>
        <begin position="139"/>
        <end position="156"/>
    </location>
</feature>
<dbReference type="InterPro" id="IPR008271">
    <property type="entry name" value="Ser/Thr_kinase_AS"/>
</dbReference>
<dbReference type="Pfam" id="PF00069">
    <property type="entry name" value="Pkinase"/>
    <property type="match status" value="1"/>
</dbReference>
<evidence type="ECO:0000256" key="6">
    <source>
        <dbReference type="ARBA" id="ARBA00022777"/>
    </source>
</evidence>
<feature type="domain" description="Protein kinase" evidence="12">
    <location>
        <begin position="361"/>
        <end position="614"/>
    </location>
</feature>
<evidence type="ECO:0000313" key="14">
    <source>
        <dbReference type="Proteomes" id="UP000825935"/>
    </source>
</evidence>
<evidence type="ECO:0000256" key="9">
    <source>
        <dbReference type="ARBA" id="ARBA00048329"/>
    </source>
</evidence>
<evidence type="ECO:0000256" key="1">
    <source>
        <dbReference type="ARBA" id="ARBA00006529"/>
    </source>
</evidence>
<evidence type="ECO:0000256" key="2">
    <source>
        <dbReference type="ARBA" id="ARBA00012406"/>
    </source>
</evidence>
<dbReference type="AlphaFoldDB" id="A0A8T2RV53"/>
<dbReference type="GO" id="GO:0004709">
    <property type="term" value="F:MAP kinase kinase kinase activity"/>
    <property type="evidence" value="ECO:0007669"/>
    <property type="project" value="UniProtKB-EC"/>
</dbReference>
<gene>
    <name evidence="13" type="ORF">KP509_24G062200</name>
</gene>
<dbReference type="OMA" id="MEWHRAL"/>
<sequence>MAFLSKQTSEGRPRLDRRDAKKITDYDPSPSPQNSFRNKDIKSFKVVGDGVGEIERLCQELGVAGGVDAFSIPQDEWKASKAKESALDRIIMEQTMRSKSLDEAQSRLWSQHHDNDLSTSSLGSAVSLNATPFPAYSSLSSSSGDSLSSNNSLVGGLETGSGSFEHHSRVPRAHSVRTKKASIATDRSVVANHQRKVVPLQHELHRDLDNDQFYMIKEISTRNVDTEESEHHRIAYNRQRPLAEIEQMIDPPRSKIDRPILPPPARLSKAYLSRLSTHELLESFGPTEFAHDIVRQVSDDGSSSSSDSECSESEVSEVIKEEVENAKETVHEHACSEKEVQKKTDILPVEHNIQNISFRSWTKLELLGKGSFGTVYEACSEDGIYFAVKEVSLSVKDSKMQQSITQLEQEIEFLSRIQHENIVRYLGTQKEPDKLYIFLELVTKGSLSSLYQKHKLFDSQIRSYTRQILCGLKYLHERKVLHRDIKCANILVDTNGKIKLADFGLARQISQLDELQSCKGSAYWMAPEVIDPTKTYGLPADIWGVGCTVLEMATRQLPFSGLEWTKVLWKVGHGELPPIPDSLSEEAKDFIKQCLEVDALKRPTAAQLLMHPFVKYAGGTGLS</sequence>
<organism evidence="13 14">
    <name type="scientific">Ceratopteris richardii</name>
    <name type="common">Triangle waterfern</name>
    <dbReference type="NCBI Taxonomy" id="49495"/>
    <lineage>
        <taxon>Eukaryota</taxon>
        <taxon>Viridiplantae</taxon>
        <taxon>Streptophyta</taxon>
        <taxon>Embryophyta</taxon>
        <taxon>Tracheophyta</taxon>
        <taxon>Polypodiopsida</taxon>
        <taxon>Polypodiidae</taxon>
        <taxon>Polypodiales</taxon>
        <taxon>Pteridineae</taxon>
        <taxon>Pteridaceae</taxon>
        <taxon>Parkerioideae</taxon>
        <taxon>Ceratopteris</taxon>
    </lineage>
</organism>
<evidence type="ECO:0000313" key="13">
    <source>
        <dbReference type="EMBL" id="KAH7300429.1"/>
    </source>
</evidence>
<evidence type="ECO:0000256" key="10">
    <source>
        <dbReference type="PROSITE-ProRule" id="PRU10141"/>
    </source>
</evidence>
<keyword evidence="14" id="KW-1185">Reference proteome</keyword>
<evidence type="ECO:0000256" key="5">
    <source>
        <dbReference type="ARBA" id="ARBA00022741"/>
    </source>
</evidence>
<feature type="compositionally biased region" description="Basic residues" evidence="11">
    <location>
        <begin position="169"/>
        <end position="180"/>
    </location>
</feature>
<proteinExistence type="inferred from homology"/>
<keyword evidence="4" id="KW-0808">Transferase</keyword>
<dbReference type="PROSITE" id="PS00107">
    <property type="entry name" value="PROTEIN_KINASE_ATP"/>
    <property type="match status" value="1"/>
</dbReference>
<feature type="region of interest" description="Disordered" evidence="11">
    <location>
        <begin position="297"/>
        <end position="316"/>
    </location>
</feature>
<dbReference type="PANTHER" id="PTHR48016:SF29">
    <property type="entry name" value="MITOGEN-ACTIVATED PROTEIN KINASE KINASE KINASE 1-RELATED"/>
    <property type="match status" value="1"/>
</dbReference>
<dbReference type="SMART" id="SM00220">
    <property type="entry name" value="S_TKc"/>
    <property type="match status" value="1"/>
</dbReference>
<dbReference type="Proteomes" id="UP000825935">
    <property type="component" value="Chromosome 24"/>
</dbReference>
<accession>A0A8T2RV53</accession>
<dbReference type="InterPro" id="IPR000719">
    <property type="entry name" value="Prot_kinase_dom"/>
</dbReference>
<dbReference type="SUPFAM" id="SSF56112">
    <property type="entry name" value="Protein kinase-like (PK-like)"/>
    <property type="match status" value="1"/>
</dbReference>
<dbReference type="PROSITE" id="PS00108">
    <property type="entry name" value="PROTEIN_KINASE_ST"/>
    <property type="match status" value="1"/>
</dbReference>
<keyword evidence="6" id="KW-0418">Kinase</keyword>